<dbReference type="AlphaFoldDB" id="A0A974PPU9"/>
<evidence type="ECO:0000313" key="3">
    <source>
        <dbReference type="Proteomes" id="UP000596427"/>
    </source>
</evidence>
<dbReference type="EMBL" id="CP063362">
    <property type="protein sequence ID" value="QRG06950.1"/>
    <property type="molecule type" value="Genomic_DNA"/>
</dbReference>
<dbReference type="Gene3D" id="3.10.450.50">
    <property type="match status" value="1"/>
</dbReference>
<sequence length="129" mass="14594">MPTDADIFSLIRDLEERRYAAMLDADIPTLDALLADQLVYTHSNATVDSKASYLAKVADKYFDYLEITHPEEQIIRHGSTVLVIGRMTARVLMEGKTERRLNNRTLTVWIAEGDAWRVAAFQPTPIPDS</sequence>
<gene>
    <name evidence="2" type="ORF">EZH22_00345</name>
</gene>
<dbReference type="Pfam" id="PF14534">
    <property type="entry name" value="DUF4440"/>
    <property type="match status" value="1"/>
</dbReference>
<protein>
    <submittedName>
        <fullName evidence="2">Nuclear transport factor 2 family protein</fullName>
    </submittedName>
</protein>
<feature type="domain" description="DUF4440" evidence="1">
    <location>
        <begin position="11"/>
        <end position="118"/>
    </location>
</feature>
<dbReference type="KEGG" id="xdi:EZH22_00345"/>
<evidence type="ECO:0000313" key="2">
    <source>
        <dbReference type="EMBL" id="QRG06950.1"/>
    </source>
</evidence>
<dbReference type="Proteomes" id="UP000596427">
    <property type="component" value="Chromosome"/>
</dbReference>
<proteinExistence type="predicted"/>
<dbReference type="SUPFAM" id="SSF54427">
    <property type="entry name" value="NTF2-like"/>
    <property type="match status" value="1"/>
</dbReference>
<dbReference type="InterPro" id="IPR027843">
    <property type="entry name" value="DUF4440"/>
</dbReference>
<evidence type="ECO:0000259" key="1">
    <source>
        <dbReference type="Pfam" id="PF14534"/>
    </source>
</evidence>
<reference evidence="2 3" key="1">
    <citation type="submission" date="2020-10" db="EMBL/GenBank/DDBJ databases">
        <title>Degradation of 1,4-Dioxane by Xanthobacter sp. YN2, via a Novel Group-2 Soluble Di-Iron Monooxygenase.</title>
        <authorList>
            <person name="Ma F."/>
            <person name="Wang Y."/>
            <person name="Yang J."/>
            <person name="Guo H."/>
            <person name="Su D."/>
            <person name="Yu L."/>
        </authorList>
    </citation>
    <scope>NUCLEOTIDE SEQUENCE [LARGE SCALE GENOMIC DNA]</scope>
    <source>
        <strain evidence="2 3">YN2</strain>
    </source>
</reference>
<dbReference type="RefSeq" id="WP_203193860.1">
    <property type="nucleotide sequence ID" value="NZ_CP063362.1"/>
</dbReference>
<name>A0A974PPU9_9HYPH</name>
<accession>A0A974PPU9</accession>
<dbReference type="InterPro" id="IPR032710">
    <property type="entry name" value="NTF2-like_dom_sf"/>
</dbReference>
<keyword evidence="3" id="KW-1185">Reference proteome</keyword>
<organism evidence="2 3">
    <name type="scientific">Xanthobacter dioxanivorans</name>
    <dbReference type="NCBI Taxonomy" id="2528964"/>
    <lineage>
        <taxon>Bacteria</taxon>
        <taxon>Pseudomonadati</taxon>
        <taxon>Pseudomonadota</taxon>
        <taxon>Alphaproteobacteria</taxon>
        <taxon>Hyphomicrobiales</taxon>
        <taxon>Xanthobacteraceae</taxon>
        <taxon>Xanthobacter</taxon>
    </lineage>
</organism>